<evidence type="ECO:0000313" key="2">
    <source>
        <dbReference type="Proteomes" id="UP000053342"/>
    </source>
</evidence>
<dbReference type="EMBL" id="KN847424">
    <property type="protein sequence ID" value="KIW35777.1"/>
    <property type="molecule type" value="Genomic_DNA"/>
</dbReference>
<gene>
    <name evidence="1" type="ORF">PV06_11881</name>
</gene>
<name>A0A0D2BE48_9EURO</name>
<dbReference type="VEuPathDB" id="FungiDB:PV06_11881"/>
<dbReference type="Proteomes" id="UP000053342">
    <property type="component" value="Unassembled WGS sequence"/>
</dbReference>
<sequence>EDQDLREQQQIVLKEAPEQVCIHFKIRENNIWRNVQSIWVDPSDPSEVMRVAKKNIRKGLRIFDTNMHLLTSDNCFEAVTTDGTNIIVLVPQRELDIDEQVLDSASVLAMADEESSKRQAR</sequence>
<keyword evidence="2" id="KW-1185">Reference proteome</keyword>
<dbReference type="HOGENOM" id="CLU_2043622_0_0_1"/>
<reference evidence="1 2" key="1">
    <citation type="submission" date="2015-01" db="EMBL/GenBank/DDBJ databases">
        <title>The Genome Sequence of Exophiala oligosperma CBS72588.</title>
        <authorList>
            <consortium name="The Broad Institute Genomics Platform"/>
            <person name="Cuomo C."/>
            <person name="de Hoog S."/>
            <person name="Gorbushina A."/>
            <person name="Stielow B."/>
            <person name="Teixiera M."/>
            <person name="Abouelleil A."/>
            <person name="Chapman S.B."/>
            <person name="Priest M."/>
            <person name="Young S.K."/>
            <person name="Wortman J."/>
            <person name="Nusbaum C."/>
            <person name="Birren B."/>
        </authorList>
    </citation>
    <scope>NUCLEOTIDE SEQUENCE [LARGE SCALE GENOMIC DNA]</scope>
    <source>
        <strain evidence="1 2">CBS 72588</strain>
    </source>
</reference>
<dbReference type="RefSeq" id="XP_016255993.1">
    <property type="nucleotide sequence ID" value="XM_016413627.1"/>
</dbReference>
<feature type="non-terminal residue" evidence="1">
    <location>
        <position position="1"/>
    </location>
</feature>
<accession>A0A0D2BE48</accession>
<dbReference type="GeneID" id="27363955"/>
<dbReference type="STRING" id="215243.A0A0D2BE48"/>
<organism evidence="1 2">
    <name type="scientific">Exophiala oligosperma</name>
    <dbReference type="NCBI Taxonomy" id="215243"/>
    <lineage>
        <taxon>Eukaryota</taxon>
        <taxon>Fungi</taxon>
        <taxon>Dikarya</taxon>
        <taxon>Ascomycota</taxon>
        <taxon>Pezizomycotina</taxon>
        <taxon>Eurotiomycetes</taxon>
        <taxon>Chaetothyriomycetidae</taxon>
        <taxon>Chaetothyriales</taxon>
        <taxon>Herpotrichiellaceae</taxon>
        <taxon>Exophiala</taxon>
    </lineage>
</organism>
<protein>
    <submittedName>
        <fullName evidence="1">Uncharacterized protein</fullName>
    </submittedName>
</protein>
<dbReference type="AlphaFoldDB" id="A0A0D2BE48"/>
<evidence type="ECO:0000313" key="1">
    <source>
        <dbReference type="EMBL" id="KIW35777.1"/>
    </source>
</evidence>
<proteinExistence type="predicted"/>
<dbReference type="OrthoDB" id="4227485at2759"/>